<sequence length="209" mass="23350">MKTKEELKLYFENGDQPTQEHFWQWLDSYWHKEEKIDMTKITGLENGPRANDFYAAIDENGDASIAHIQKRRIFIKPGTLRIPENFAMSLAISEISIPDSVIDIGSYAFSSSLFTSLKLPKGITVVNEGVFAYGALLSLEIHDHITEIKDLAFAGNKLTEVTIPGSVLRIGHQAFNYNPIRSVILGENTGYYSDSFSAETEVSGGRLIS</sequence>
<reference evidence="2" key="1">
    <citation type="submission" date="2016-10" db="EMBL/GenBank/DDBJ databases">
        <authorList>
            <person name="Varghese N."/>
            <person name="Submissions S."/>
        </authorList>
    </citation>
    <scope>NUCLEOTIDE SEQUENCE [LARGE SCALE GENOMIC DNA]</scope>
    <source>
        <strain evidence="2">DSM 17072</strain>
    </source>
</reference>
<dbReference type="Pfam" id="PF13306">
    <property type="entry name" value="LRR_5"/>
    <property type="match status" value="1"/>
</dbReference>
<evidence type="ECO:0000313" key="1">
    <source>
        <dbReference type="EMBL" id="SDQ38403.1"/>
    </source>
</evidence>
<keyword evidence="2" id="KW-1185">Reference proteome</keyword>
<dbReference type="Gene3D" id="3.80.10.10">
    <property type="entry name" value="Ribonuclease Inhibitor"/>
    <property type="match status" value="1"/>
</dbReference>
<dbReference type="AlphaFoldDB" id="A0A1H1AFA4"/>
<dbReference type="STRING" id="311333.SAMN05421664_1399"/>
<protein>
    <submittedName>
        <fullName evidence="1">Leucine rich repeat-containing protein</fullName>
    </submittedName>
</protein>
<dbReference type="EMBL" id="FNKL01000002">
    <property type="protein sequence ID" value="SDQ38403.1"/>
    <property type="molecule type" value="Genomic_DNA"/>
</dbReference>
<organism evidence="1 2">
    <name type="scientific">Chryseobacterium soldanellicola</name>
    <dbReference type="NCBI Taxonomy" id="311333"/>
    <lineage>
        <taxon>Bacteria</taxon>
        <taxon>Pseudomonadati</taxon>
        <taxon>Bacteroidota</taxon>
        <taxon>Flavobacteriia</taxon>
        <taxon>Flavobacteriales</taxon>
        <taxon>Weeksellaceae</taxon>
        <taxon>Chryseobacterium group</taxon>
        <taxon>Chryseobacterium</taxon>
    </lineage>
</organism>
<dbReference type="RefSeq" id="WP_089754991.1">
    <property type="nucleotide sequence ID" value="NZ_FNKL01000002.1"/>
</dbReference>
<dbReference type="InterPro" id="IPR032675">
    <property type="entry name" value="LRR_dom_sf"/>
</dbReference>
<dbReference type="Proteomes" id="UP000199627">
    <property type="component" value="Unassembled WGS sequence"/>
</dbReference>
<accession>A0A1H1AFA4</accession>
<name>A0A1H1AFA4_9FLAO</name>
<dbReference type="OrthoDB" id="6315383at2"/>
<dbReference type="InterPro" id="IPR026906">
    <property type="entry name" value="LRR_5"/>
</dbReference>
<gene>
    <name evidence="1" type="ORF">SAMN05421664_1399</name>
</gene>
<evidence type="ECO:0000313" key="2">
    <source>
        <dbReference type="Proteomes" id="UP000199627"/>
    </source>
</evidence>
<proteinExistence type="predicted"/>